<dbReference type="Pfam" id="PF07302">
    <property type="entry name" value="AroM"/>
    <property type="match status" value="1"/>
</dbReference>
<dbReference type="Pfam" id="PF06675">
    <property type="entry name" value="DUF1177"/>
    <property type="match status" value="1"/>
</dbReference>
<accession>A0A1H2Q2P5</accession>
<gene>
    <name evidence="1" type="ORF">SAMN05660923_00037</name>
</gene>
<dbReference type="InterPro" id="IPR010843">
    <property type="entry name" value="Uncharacterised_AroM"/>
</dbReference>
<reference evidence="1 2" key="1">
    <citation type="submission" date="2016-10" db="EMBL/GenBank/DDBJ databases">
        <authorList>
            <person name="de Groot N.N."/>
        </authorList>
    </citation>
    <scope>NUCLEOTIDE SEQUENCE [LARGE SCALE GENOMIC DNA]</scope>
    <source>
        <strain evidence="1 2">DSM 23310</strain>
    </source>
</reference>
<evidence type="ECO:0000313" key="2">
    <source>
        <dbReference type="Proteomes" id="UP000198828"/>
    </source>
</evidence>
<name>A0A1H2Q2P5_9FIRM</name>
<evidence type="ECO:0000313" key="1">
    <source>
        <dbReference type="EMBL" id="SDW01446.1"/>
    </source>
</evidence>
<dbReference type="Proteomes" id="UP000198828">
    <property type="component" value="Unassembled WGS sequence"/>
</dbReference>
<protein>
    <submittedName>
        <fullName evidence="1">AroM protein</fullName>
    </submittedName>
</protein>
<organism evidence="1 2">
    <name type="scientific">Tepidimicrobium xylanilyticum</name>
    <dbReference type="NCBI Taxonomy" id="1123352"/>
    <lineage>
        <taxon>Bacteria</taxon>
        <taxon>Bacillati</taxon>
        <taxon>Bacillota</taxon>
        <taxon>Tissierellia</taxon>
        <taxon>Tissierellales</taxon>
        <taxon>Tepidimicrobiaceae</taxon>
        <taxon>Tepidimicrobium</taxon>
    </lineage>
</organism>
<proteinExistence type="predicted"/>
<dbReference type="EMBL" id="FNNG01000001">
    <property type="protein sequence ID" value="SDW01446.1"/>
    <property type="molecule type" value="Genomic_DNA"/>
</dbReference>
<sequence>MRLLKQVIEIFEILDNPKVTGEILKKYFENAYPDVDFEIVRITGKNAPVDFIKITIEGRNGKKRGGDAPTLGVIGTLGGIGARPEICGFTSDGDGALTALAAGLKICEMKKRGDCLEGDVIVTTHVCPFSPILPHDPVPFMDAPVSDEIINRYTVLEEMDGIISVDTTKGNEIINHKGFAITCTVKEGYILKVSKDLLDIMKITTGIPPVVLPISQQDITPYGNGISHLNSILQPSTCTDKPVVGLAITTETVVPGCSSGATHLVDVEQAARFIVEVAKYFSRGQCKFYDVDEFNRLKKLYGSQKKYQTQGLNTGRKVGLITMGKSNRKDMKEDIEDILQPKFDIVGIGILDGYSFEEIKENFWPEDGESFIVSMIDDGQVVKISESNAFKLIGEKINILENEGIICNMLMCTGKFPDFDNKGILLRPERIIYSILKGMDIKKLGIIVPDEEQVNDSLKQYYEFNPEIVAASPYGSIDDIGRASSKLSKDVDLVLLDCMGFTENMKKIVEDKTGLKVMLPRTLVAGILNNIA</sequence>
<dbReference type="AlphaFoldDB" id="A0A1H2Q2P5"/>
<keyword evidence="2" id="KW-1185">Reference proteome</keyword>
<dbReference type="InterPro" id="IPR009561">
    <property type="entry name" value="DUF1177"/>
</dbReference>